<organism evidence="3 4">
    <name type="scientific">Holothuria leucospilota</name>
    <name type="common">Black long sea cucumber</name>
    <name type="synonym">Mertensiothuria leucospilota</name>
    <dbReference type="NCBI Taxonomy" id="206669"/>
    <lineage>
        <taxon>Eukaryota</taxon>
        <taxon>Metazoa</taxon>
        <taxon>Echinodermata</taxon>
        <taxon>Eleutherozoa</taxon>
        <taxon>Echinozoa</taxon>
        <taxon>Holothuroidea</taxon>
        <taxon>Aspidochirotacea</taxon>
        <taxon>Aspidochirotida</taxon>
        <taxon>Holothuriidae</taxon>
        <taxon>Holothuria</taxon>
    </lineage>
</organism>
<comment type="caution">
    <text evidence="3">The sequence shown here is derived from an EMBL/GenBank/DDBJ whole genome shotgun (WGS) entry which is preliminary data.</text>
</comment>
<dbReference type="InterPro" id="IPR042771">
    <property type="entry name" value="GTF3C6-like"/>
</dbReference>
<dbReference type="Proteomes" id="UP001152320">
    <property type="component" value="Chromosome 2"/>
</dbReference>
<dbReference type="FunFam" id="2.60.40.4370:FF:000003">
    <property type="entry name" value="General transcription factor 3C polypeptide, putative"/>
    <property type="match status" value="1"/>
</dbReference>
<reference evidence="3" key="1">
    <citation type="submission" date="2021-10" db="EMBL/GenBank/DDBJ databases">
        <title>Tropical sea cucumber genome reveals ecological adaptation and Cuvierian tubules defense mechanism.</title>
        <authorList>
            <person name="Chen T."/>
        </authorList>
    </citation>
    <scope>NUCLEOTIDE SEQUENCE</scope>
    <source>
        <strain evidence="3">Nanhai2018</strain>
        <tissue evidence="3">Muscle</tissue>
    </source>
</reference>
<dbReference type="AlphaFoldDB" id="A0A9Q1CL73"/>
<protein>
    <submittedName>
        <fullName evidence="3">General transcription factor 3C polypeptide 6</fullName>
    </submittedName>
</protein>
<accession>A0A9Q1CL73</accession>
<sequence>MIKLYRYLFEETHILVEVTGIIDDETLAKCGASCRILGLDSEKPILQLGSYVFAGEYKDTLGTALFFEEDPEGQKLKYMCKSNRTLTMQRAVLKPKKSATAKKDGENQTKEQSQMK</sequence>
<dbReference type="Gene3D" id="2.60.40.4370">
    <property type="match status" value="1"/>
</dbReference>
<evidence type="ECO:0000313" key="3">
    <source>
        <dbReference type="EMBL" id="KAJ8046956.1"/>
    </source>
</evidence>
<feature type="domain" description="Transcription factor TFIIIC triple barrel" evidence="2">
    <location>
        <begin position="11"/>
        <end position="93"/>
    </location>
</feature>
<dbReference type="OrthoDB" id="1877767at2759"/>
<feature type="region of interest" description="Disordered" evidence="1">
    <location>
        <begin position="94"/>
        <end position="116"/>
    </location>
</feature>
<evidence type="ECO:0000256" key="1">
    <source>
        <dbReference type="SAM" id="MobiDB-lite"/>
    </source>
</evidence>
<dbReference type="PANTHER" id="PTHR21860:SF2">
    <property type="entry name" value="GENERAL TRANSCRIPTION FACTOR 3C POLYPEPTIDE 6"/>
    <property type="match status" value="1"/>
</dbReference>
<evidence type="ECO:0000313" key="4">
    <source>
        <dbReference type="Proteomes" id="UP001152320"/>
    </source>
</evidence>
<dbReference type="PANTHER" id="PTHR21860">
    <property type="entry name" value="TRANSCRIPTION INITIATION FACTOR IIIC TFIIIC , POLYPEPTIDE 6-RELATED"/>
    <property type="match status" value="1"/>
</dbReference>
<dbReference type="InterPro" id="IPR019481">
    <property type="entry name" value="TFIIIC_triple_barrel"/>
</dbReference>
<proteinExistence type="predicted"/>
<dbReference type="GO" id="GO:0000127">
    <property type="term" value="C:transcription factor TFIIIC complex"/>
    <property type="evidence" value="ECO:0007669"/>
    <property type="project" value="TreeGrafter"/>
</dbReference>
<dbReference type="Pfam" id="PF10419">
    <property type="entry name" value="TFIIIC_sub6"/>
    <property type="match status" value="1"/>
</dbReference>
<name>A0A9Q1CL73_HOLLE</name>
<dbReference type="EMBL" id="JAIZAY010000002">
    <property type="protein sequence ID" value="KAJ8046956.1"/>
    <property type="molecule type" value="Genomic_DNA"/>
</dbReference>
<gene>
    <name evidence="3" type="ORF">HOLleu_05810</name>
</gene>
<evidence type="ECO:0000259" key="2">
    <source>
        <dbReference type="Pfam" id="PF10419"/>
    </source>
</evidence>
<keyword evidence="4" id="KW-1185">Reference proteome</keyword>
<dbReference type="GO" id="GO:0006383">
    <property type="term" value="P:transcription by RNA polymerase III"/>
    <property type="evidence" value="ECO:0007669"/>
    <property type="project" value="InterPro"/>
</dbReference>